<evidence type="ECO:0000313" key="7">
    <source>
        <dbReference type="EMBL" id="OAY60470.1"/>
    </source>
</evidence>
<keyword evidence="2" id="KW-0479">Metal-binding</keyword>
<evidence type="ECO:0000313" key="8">
    <source>
        <dbReference type="Proteomes" id="UP000091857"/>
    </source>
</evidence>
<dbReference type="Gramene" id="Manes.01G115100.1.v8.1">
    <property type="protein sequence ID" value="Manes.01G115100.1.v8.1.CDS"/>
    <property type="gene ID" value="Manes.01G115100.v8.1"/>
</dbReference>
<accession>A0A2C9WL50</accession>
<dbReference type="PANTHER" id="PTHR45868">
    <property type="entry name" value="HEAVY METAL-ASSOCIATED ISOPRENYLATED PLANT PROTEIN 33-RELATED"/>
    <property type="match status" value="1"/>
</dbReference>
<evidence type="ECO:0000256" key="2">
    <source>
        <dbReference type="ARBA" id="ARBA00022723"/>
    </source>
</evidence>
<evidence type="ECO:0000256" key="3">
    <source>
        <dbReference type="ARBA" id="ARBA00023288"/>
    </source>
</evidence>
<organism evidence="7 8">
    <name type="scientific">Manihot esculenta</name>
    <name type="common">Cassava</name>
    <name type="synonym">Jatropha manihot</name>
    <dbReference type="NCBI Taxonomy" id="3983"/>
    <lineage>
        <taxon>Eukaryota</taxon>
        <taxon>Viridiplantae</taxon>
        <taxon>Streptophyta</taxon>
        <taxon>Embryophyta</taxon>
        <taxon>Tracheophyta</taxon>
        <taxon>Spermatophyta</taxon>
        <taxon>Magnoliopsida</taxon>
        <taxon>eudicotyledons</taxon>
        <taxon>Gunneridae</taxon>
        <taxon>Pentapetalae</taxon>
        <taxon>rosids</taxon>
        <taxon>fabids</taxon>
        <taxon>Malpighiales</taxon>
        <taxon>Euphorbiaceae</taxon>
        <taxon>Crotonoideae</taxon>
        <taxon>Manihoteae</taxon>
        <taxon>Manihot</taxon>
    </lineage>
</organism>
<sequence length="275" mass="31298">MLRNSHDFLKIEKHVIKVHINCEGCKEKVRKLLKKVEGVYKIDIDTEHQVVIVSGCVDSSTLIKRLVKSGKRAELWYPTSKHKLKREATMDQMHFLSNDLNASKNQFMFPASFVNEDVRGFENLTNQNTGKKVADAETEQDLMVAKRMGNIYMDEDNFAGNTGVENDMTPLGDQADYQENKAGFLGLGGHEFDGMPIYKHNHLPSLIMSNIQQGPHYNYPSMAMQKNFVYMHDGHANNNMISDFCMHQPHVMNHALEMPPPYTGYSFSAAPPHSY</sequence>
<dbReference type="Proteomes" id="UP000091857">
    <property type="component" value="Chromosome 1"/>
</dbReference>
<keyword evidence="4" id="KW-0636">Prenylation</keyword>
<reference evidence="8" key="1">
    <citation type="journal article" date="2016" name="Nat. Biotechnol.">
        <title>Sequencing wild and cultivated cassava and related species reveals extensive interspecific hybridization and genetic diversity.</title>
        <authorList>
            <person name="Bredeson J.V."/>
            <person name="Lyons J.B."/>
            <person name="Prochnik S.E."/>
            <person name="Wu G.A."/>
            <person name="Ha C.M."/>
            <person name="Edsinger-Gonzales E."/>
            <person name="Grimwood J."/>
            <person name="Schmutz J."/>
            <person name="Rabbi I.Y."/>
            <person name="Egesi C."/>
            <person name="Nauluvula P."/>
            <person name="Lebot V."/>
            <person name="Ndunguru J."/>
            <person name="Mkamilo G."/>
            <person name="Bart R.S."/>
            <person name="Setter T.L."/>
            <person name="Gleadow R.M."/>
            <person name="Kulakow P."/>
            <person name="Ferguson M.E."/>
            <person name="Rounsley S."/>
            <person name="Rokhsar D.S."/>
        </authorList>
    </citation>
    <scope>NUCLEOTIDE SEQUENCE [LARGE SCALE GENOMIC DNA]</scope>
    <source>
        <strain evidence="8">cv. AM560-2</strain>
    </source>
</reference>
<feature type="domain" description="HMA" evidence="6">
    <location>
        <begin position="11"/>
        <end position="74"/>
    </location>
</feature>
<dbReference type="InterPro" id="IPR006121">
    <property type="entry name" value="HMA_dom"/>
</dbReference>
<keyword evidence="3" id="KW-0449">Lipoprotein</keyword>
<dbReference type="PROSITE" id="PS50846">
    <property type="entry name" value="HMA_2"/>
    <property type="match status" value="1"/>
</dbReference>
<dbReference type="InterPro" id="IPR036163">
    <property type="entry name" value="HMA_dom_sf"/>
</dbReference>
<keyword evidence="8" id="KW-1185">Reference proteome</keyword>
<name>A0A2C9WL50_MANES</name>
<dbReference type="STRING" id="3983.A0A2C9WL50"/>
<dbReference type="Pfam" id="PF00403">
    <property type="entry name" value="HMA"/>
    <property type="match status" value="1"/>
</dbReference>
<evidence type="ECO:0000259" key="6">
    <source>
        <dbReference type="PROSITE" id="PS50846"/>
    </source>
</evidence>
<dbReference type="OMA" id="NCEGCKQ"/>
<dbReference type="Gene3D" id="3.30.70.100">
    <property type="match status" value="1"/>
</dbReference>
<evidence type="ECO:0000256" key="1">
    <source>
        <dbReference type="ARBA" id="ARBA00022481"/>
    </source>
</evidence>
<comment type="similarity">
    <text evidence="5">Belongs to the HIPP family.</text>
</comment>
<dbReference type="CDD" id="cd00371">
    <property type="entry name" value="HMA"/>
    <property type="match status" value="1"/>
</dbReference>
<protein>
    <recommendedName>
        <fullName evidence="6">HMA domain-containing protein</fullName>
    </recommendedName>
</protein>
<evidence type="ECO:0000256" key="4">
    <source>
        <dbReference type="ARBA" id="ARBA00023289"/>
    </source>
</evidence>
<keyword evidence="1" id="KW-0488">Methylation</keyword>
<dbReference type="EMBL" id="CM004387">
    <property type="protein sequence ID" value="OAY60470.1"/>
    <property type="molecule type" value="Genomic_DNA"/>
</dbReference>
<dbReference type="AlphaFoldDB" id="A0A2C9WL50"/>
<dbReference type="OrthoDB" id="689350at2759"/>
<proteinExistence type="inferred from homology"/>
<evidence type="ECO:0000256" key="5">
    <source>
        <dbReference type="ARBA" id="ARBA00024045"/>
    </source>
</evidence>
<comment type="caution">
    <text evidence="7">The sequence shown here is derived from an EMBL/GenBank/DDBJ whole genome shotgun (WGS) entry which is preliminary data.</text>
</comment>
<gene>
    <name evidence="7" type="ORF">MANES_01G115100v8</name>
</gene>
<dbReference type="GO" id="GO:0046872">
    <property type="term" value="F:metal ion binding"/>
    <property type="evidence" value="ECO:0007669"/>
    <property type="project" value="UniProtKB-KW"/>
</dbReference>
<dbReference type="SUPFAM" id="SSF55008">
    <property type="entry name" value="HMA, heavy metal-associated domain"/>
    <property type="match status" value="1"/>
</dbReference>
<dbReference type="PANTHER" id="PTHR45868:SF32">
    <property type="entry name" value="HMA DOMAIN-CONTAINING PROTEIN"/>
    <property type="match status" value="1"/>
</dbReference>